<organism evidence="3 4">
    <name type="scientific">Pyrocoelia pectoralis</name>
    <dbReference type="NCBI Taxonomy" id="417401"/>
    <lineage>
        <taxon>Eukaryota</taxon>
        <taxon>Metazoa</taxon>
        <taxon>Ecdysozoa</taxon>
        <taxon>Arthropoda</taxon>
        <taxon>Hexapoda</taxon>
        <taxon>Insecta</taxon>
        <taxon>Pterygota</taxon>
        <taxon>Neoptera</taxon>
        <taxon>Endopterygota</taxon>
        <taxon>Coleoptera</taxon>
        <taxon>Polyphaga</taxon>
        <taxon>Elateriformia</taxon>
        <taxon>Elateroidea</taxon>
        <taxon>Lampyridae</taxon>
        <taxon>Lampyrinae</taxon>
        <taxon>Pyrocoelia</taxon>
    </lineage>
</organism>
<dbReference type="Pfam" id="PF03103">
    <property type="entry name" value="DUF243"/>
    <property type="match status" value="1"/>
</dbReference>
<dbReference type="GO" id="GO:0040003">
    <property type="term" value="P:chitin-based cuticle development"/>
    <property type="evidence" value="ECO:0007669"/>
    <property type="project" value="TreeGrafter"/>
</dbReference>
<dbReference type="Proteomes" id="UP001329430">
    <property type="component" value="Chromosome 4"/>
</dbReference>
<dbReference type="PROSITE" id="PS51257">
    <property type="entry name" value="PROKAR_LIPOPROTEIN"/>
    <property type="match status" value="1"/>
</dbReference>
<sequence length="193" mass="20718">MNLKLIALQLVALASCRPDASYLPPSSSYLPTASDVAHKHVYFYGSSDDDQHVKYKINVLPSSHKSTKIIFVKAPSQKVIPEVFAPHSQVEDKTLVYVLTKNPQDGSITIPTALHVNKIPPKVYFIKYNNKGDAAPSVNAGTQGEPVGSPVSNVDNENAFLGTLNSGDSTGYGYGYGYGSPVVVPHLVPSGLY</sequence>
<name>A0AAN7VBV8_9COLE</name>
<dbReference type="GO" id="GO:0062129">
    <property type="term" value="C:chitin-based extracellular matrix"/>
    <property type="evidence" value="ECO:0007669"/>
    <property type="project" value="TreeGrafter"/>
</dbReference>
<comment type="caution">
    <text evidence="3">The sequence shown here is derived from an EMBL/GenBank/DDBJ whole genome shotgun (WGS) entry which is preliminary data.</text>
</comment>
<evidence type="ECO:0000313" key="4">
    <source>
        <dbReference type="Proteomes" id="UP001329430"/>
    </source>
</evidence>
<accession>A0AAN7VBV8</accession>
<dbReference type="AlphaFoldDB" id="A0AAN7VBV8"/>
<dbReference type="GO" id="GO:0008010">
    <property type="term" value="F:structural constituent of chitin-based larval cuticle"/>
    <property type="evidence" value="ECO:0007669"/>
    <property type="project" value="TreeGrafter"/>
</dbReference>
<evidence type="ECO:0000256" key="1">
    <source>
        <dbReference type="SAM" id="SignalP"/>
    </source>
</evidence>
<proteinExistence type="predicted"/>
<keyword evidence="4" id="KW-1185">Reference proteome</keyword>
<feature type="signal peptide" evidence="1">
    <location>
        <begin position="1"/>
        <end position="16"/>
    </location>
</feature>
<gene>
    <name evidence="3" type="ORF">RI129_006087</name>
</gene>
<dbReference type="PANTHER" id="PTHR31927">
    <property type="entry name" value="FI07246P-RELATED-RELATED"/>
    <property type="match status" value="1"/>
</dbReference>
<dbReference type="PANTHER" id="PTHR31927:SF16">
    <property type="entry name" value="LP07342P"/>
    <property type="match status" value="1"/>
</dbReference>
<dbReference type="SMART" id="SM00690">
    <property type="entry name" value="DM5"/>
    <property type="match status" value="1"/>
</dbReference>
<reference evidence="3 4" key="1">
    <citation type="journal article" date="2024" name="Insects">
        <title>An Improved Chromosome-Level Genome Assembly of the Firefly Pyrocoelia pectoralis.</title>
        <authorList>
            <person name="Fu X."/>
            <person name="Meyer-Rochow V.B."/>
            <person name="Ballantyne L."/>
            <person name="Zhu X."/>
        </authorList>
    </citation>
    <scope>NUCLEOTIDE SEQUENCE [LARGE SCALE GENOMIC DNA]</scope>
    <source>
        <strain evidence="3">XCY_ONT2</strain>
    </source>
</reference>
<dbReference type="EMBL" id="JAVRBK010000004">
    <property type="protein sequence ID" value="KAK5644787.1"/>
    <property type="molecule type" value="Genomic_DNA"/>
</dbReference>
<feature type="domain" description="DUF243" evidence="2">
    <location>
        <begin position="35"/>
        <end position="131"/>
    </location>
</feature>
<dbReference type="InterPro" id="IPR004145">
    <property type="entry name" value="DUF243"/>
</dbReference>
<feature type="chain" id="PRO_5042887099" description="DUF243 domain-containing protein" evidence="1">
    <location>
        <begin position="17"/>
        <end position="193"/>
    </location>
</feature>
<protein>
    <recommendedName>
        <fullName evidence="2">DUF243 domain-containing protein</fullName>
    </recommendedName>
</protein>
<evidence type="ECO:0000259" key="2">
    <source>
        <dbReference type="SMART" id="SM00690"/>
    </source>
</evidence>
<evidence type="ECO:0000313" key="3">
    <source>
        <dbReference type="EMBL" id="KAK5644787.1"/>
    </source>
</evidence>
<keyword evidence="1" id="KW-0732">Signal</keyword>